<accession>A0ABX1QE99</accession>
<evidence type="ECO:0000256" key="4">
    <source>
        <dbReference type="ARBA" id="ARBA00022803"/>
    </source>
</evidence>
<organism evidence="9 10">
    <name type="scientific">Aromatoleum diolicum</name>
    <dbReference type="NCBI Taxonomy" id="75796"/>
    <lineage>
        <taxon>Bacteria</taxon>
        <taxon>Pseudomonadati</taxon>
        <taxon>Pseudomonadota</taxon>
        <taxon>Betaproteobacteria</taxon>
        <taxon>Rhodocyclales</taxon>
        <taxon>Rhodocyclaceae</taxon>
        <taxon>Aromatoleum</taxon>
    </lineage>
</organism>
<dbReference type="InterPro" id="IPR011990">
    <property type="entry name" value="TPR-like_helical_dom_sf"/>
</dbReference>
<dbReference type="Pfam" id="PF14559">
    <property type="entry name" value="TPR_19"/>
    <property type="match status" value="1"/>
</dbReference>
<dbReference type="Pfam" id="PF13432">
    <property type="entry name" value="TPR_16"/>
    <property type="match status" value="7"/>
</dbReference>
<evidence type="ECO:0000256" key="5">
    <source>
        <dbReference type="ARBA" id="ARBA00022989"/>
    </source>
</evidence>
<keyword evidence="3" id="KW-0677">Repeat</keyword>
<comment type="similarity">
    <text evidence="7">Belongs to the Tom70 family.</text>
</comment>
<keyword evidence="6" id="KW-0472">Membrane</keyword>
<dbReference type="InterPro" id="IPR014266">
    <property type="entry name" value="PEP-CTERM_TPR_PrsT"/>
</dbReference>
<dbReference type="SUPFAM" id="SSF48452">
    <property type="entry name" value="TPR-like"/>
    <property type="match status" value="4"/>
</dbReference>
<name>A0ABX1QE99_9RHOO</name>
<dbReference type="InterPro" id="IPR019734">
    <property type="entry name" value="TPR_rpt"/>
</dbReference>
<dbReference type="Proteomes" id="UP000648984">
    <property type="component" value="Unassembled WGS sequence"/>
</dbReference>
<evidence type="ECO:0000313" key="9">
    <source>
        <dbReference type="EMBL" id="NMG76305.1"/>
    </source>
</evidence>
<dbReference type="EMBL" id="WTVQ01000029">
    <property type="protein sequence ID" value="NMG76305.1"/>
    <property type="molecule type" value="Genomic_DNA"/>
</dbReference>
<dbReference type="RefSeq" id="WP_169261445.1">
    <property type="nucleotide sequence ID" value="NZ_WTVQ01000029.1"/>
</dbReference>
<protein>
    <submittedName>
        <fullName evidence="9">PEP-CTERM system TPR-repeat protein PrsT</fullName>
    </submittedName>
</protein>
<dbReference type="Gene3D" id="1.25.40.10">
    <property type="entry name" value="Tetratricopeptide repeat domain"/>
    <property type="match status" value="5"/>
</dbReference>
<keyword evidence="10" id="KW-1185">Reference proteome</keyword>
<dbReference type="NCBIfam" id="TIGR02917">
    <property type="entry name" value="PEP_TPR_lipo"/>
    <property type="match status" value="1"/>
</dbReference>
<evidence type="ECO:0000256" key="7">
    <source>
        <dbReference type="ARBA" id="ARBA00038030"/>
    </source>
</evidence>
<keyword evidence="5" id="KW-1133">Transmembrane helix</keyword>
<comment type="subcellular location">
    <subcellularLocation>
        <location evidence="1">Membrane</location>
        <topology evidence="1">Single-pass membrane protein</topology>
    </subcellularLocation>
</comment>
<keyword evidence="2" id="KW-0812">Transmembrane</keyword>
<evidence type="ECO:0000256" key="2">
    <source>
        <dbReference type="ARBA" id="ARBA00022692"/>
    </source>
</evidence>
<feature type="repeat" description="TPR" evidence="8">
    <location>
        <begin position="850"/>
        <end position="883"/>
    </location>
</feature>
<reference evidence="9 10" key="1">
    <citation type="submission" date="2019-12" db="EMBL/GenBank/DDBJ databases">
        <title>Comparative genomics gives insights into the taxonomy of the Azoarcus-Aromatoleum group and reveals separate origins of nif in the plant-associated Azoarcus and non-plant-associated Aromatoleum sub-groups.</title>
        <authorList>
            <person name="Lafos M."/>
            <person name="Maluk M."/>
            <person name="Batista M."/>
            <person name="Junghare M."/>
            <person name="Carmona M."/>
            <person name="Faoro H."/>
            <person name="Cruz L.M."/>
            <person name="Battistoni F."/>
            <person name="De Souza E."/>
            <person name="Pedrosa F."/>
            <person name="Chen W.-M."/>
            <person name="Poole P.S."/>
            <person name="Dixon R.A."/>
            <person name="James E.K."/>
        </authorList>
    </citation>
    <scope>NUCLEOTIDE SEQUENCE [LARGE SCALE GENOMIC DNA]</scope>
    <source>
        <strain evidence="9 10">22Lin</strain>
    </source>
</reference>
<dbReference type="PROSITE" id="PS50005">
    <property type="entry name" value="TPR"/>
    <property type="match status" value="3"/>
</dbReference>
<dbReference type="SMART" id="SM00028">
    <property type="entry name" value="TPR"/>
    <property type="match status" value="14"/>
</dbReference>
<proteinExistence type="inferred from homology"/>
<dbReference type="PROSITE" id="PS51257">
    <property type="entry name" value="PROKAR_LIPOPROTEIN"/>
    <property type="match status" value="1"/>
</dbReference>
<comment type="caution">
    <text evidence="9">The sequence shown here is derived from an EMBL/GenBank/DDBJ whole genome shotgun (WGS) entry which is preliminary data.</text>
</comment>
<evidence type="ECO:0000256" key="3">
    <source>
        <dbReference type="ARBA" id="ARBA00022737"/>
    </source>
</evidence>
<gene>
    <name evidence="9" type="primary">prsT</name>
    <name evidence="9" type="ORF">GPA25_16215</name>
</gene>
<evidence type="ECO:0000256" key="8">
    <source>
        <dbReference type="PROSITE-ProRule" id="PRU00339"/>
    </source>
</evidence>
<feature type="repeat" description="TPR" evidence="8">
    <location>
        <begin position="614"/>
        <end position="647"/>
    </location>
</feature>
<feature type="repeat" description="TPR" evidence="8">
    <location>
        <begin position="375"/>
        <end position="408"/>
    </location>
</feature>
<keyword evidence="4 8" id="KW-0802">TPR repeat</keyword>
<dbReference type="PANTHER" id="PTHR46208:SF1">
    <property type="entry name" value="MITOCHONDRIAL IMPORT RECEPTOR SUBUNIT TOM70"/>
    <property type="match status" value="1"/>
</dbReference>
<evidence type="ECO:0000256" key="6">
    <source>
        <dbReference type="ARBA" id="ARBA00023136"/>
    </source>
</evidence>
<evidence type="ECO:0000313" key="10">
    <source>
        <dbReference type="Proteomes" id="UP000648984"/>
    </source>
</evidence>
<evidence type="ECO:0000256" key="1">
    <source>
        <dbReference type="ARBA" id="ARBA00004167"/>
    </source>
</evidence>
<sequence>MSRAMVFPASGRRLVLGALCVALLAGCGDSPEAMVESARQYLAKNDLNAASIQLKNALQENGKLAEARFLLGTVNLQQGNLTGAVKELRRAGELGFPAAQVSPPLARAMVQLGEFDQVLKEFEGTSLEDPTAQALVLGAVGDAHLGRKNTANAKAAFEAALSANPMDASSKIGLGRTQLIAADLDGAMAAADAVLAARPGGRDEAEAHVLRADVLLARKQVGEAIDALGAAVKARPSAINYHFVLISLLLQKGDFEAVGPRLEAMRKVAPAHPLTRYLQAMVEFRDGKLSVAREHISETVRLTPDFLPGRVLAGMIHARLNEHVLAQEHLAAVVGRAPGQTVARRALAQSQLASGEPLSALETLDPLLEADAPDVETLKLAGQIYAANGDIEKASENFSRVAAARPDDAVARMQLGISRLFAGDSVDAMSDLEAASQFSTSVGEADVALILVHLRRGELDKALAAQRRLESKQPDSPQTYTLKGGILAAKKDLTGARAALEKALALKADHLPAALSLSRMDLMEKRPQDAVKRFEAIIAANPKRIQAYLLLADLLVSTGAKPEAVREVLERATRSDPAAVAPKLALVHHDLEQRDTKKALAMVQEVAAAHPNDPRVLRMLGRSQFAAGDQQQAIAAFSKQVGLLPQAVSPLIELADAQRLTKDRVGAEQSLKRALSLKPDFVDAQRRLVLLYLEDKRTNDALEIARTVQKQRPKMSTGWALEGDIHILTKNWALALPAFRKALDLEKTSEVAIKLYATQMHSGKSADAVKTVSDWLRANPNDIKMRAFLADRALTERRLDDAEKLYRKMNEIKPDAPLVINNLAWIAGQRKDPQALALAERALRLSPDNPAVLDTLGMLQVEFGQAEKGVENLRRAVSLAPTGWAMRVNLAKTYVRLGRKDEARQEVTTLLEKLPADSPHRTELGALKDKL</sequence>
<dbReference type="PANTHER" id="PTHR46208">
    <property type="entry name" value="MITOCHONDRIAL IMPORT RECEPTOR SUBUNIT TOM70"/>
    <property type="match status" value="1"/>
</dbReference>